<feature type="compositionally biased region" description="Basic and acidic residues" evidence="1">
    <location>
        <begin position="41"/>
        <end position="50"/>
    </location>
</feature>
<name>A0AA48IIV5_9TREE</name>
<dbReference type="EMBL" id="AP028214">
    <property type="protein sequence ID" value="BEI90108.1"/>
    <property type="molecule type" value="Genomic_DNA"/>
</dbReference>
<feature type="compositionally biased region" description="Low complexity" evidence="1">
    <location>
        <begin position="1"/>
        <end position="11"/>
    </location>
</feature>
<feature type="compositionally biased region" description="Basic and acidic residues" evidence="1">
    <location>
        <begin position="701"/>
        <end position="713"/>
    </location>
</feature>
<feature type="region of interest" description="Disordered" evidence="1">
    <location>
        <begin position="588"/>
        <end position="713"/>
    </location>
</feature>
<feature type="compositionally biased region" description="Polar residues" evidence="1">
    <location>
        <begin position="490"/>
        <end position="500"/>
    </location>
</feature>
<proteinExistence type="predicted"/>
<feature type="compositionally biased region" description="Pro residues" evidence="1">
    <location>
        <begin position="588"/>
        <end position="598"/>
    </location>
</feature>
<accession>A0AA48IIV5</accession>
<keyword evidence="3" id="KW-1185">Reference proteome</keyword>
<organism evidence="2 3">
    <name type="scientific">Cutaneotrichosporon cavernicola</name>
    <dbReference type="NCBI Taxonomy" id="279322"/>
    <lineage>
        <taxon>Eukaryota</taxon>
        <taxon>Fungi</taxon>
        <taxon>Dikarya</taxon>
        <taxon>Basidiomycota</taxon>
        <taxon>Agaricomycotina</taxon>
        <taxon>Tremellomycetes</taxon>
        <taxon>Trichosporonales</taxon>
        <taxon>Trichosporonaceae</taxon>
        <taxon>Cutaneotrichosporon</taxon>
    </lineage>
</organism>
<sequence length="713" mass="76075">MPPSSRISSRRGGVEAQSIGLEDELSFGSDEDLIETIGEIRVPDETHDSRSIASVSSSASNPRLPEAKASRTFGRGRKDRSGSSTSKASLASTTHLLPPLPPVPAGSTLDLPANMFTEREKPGSKRGSIMGAFKSKSKGLRSKFRDDQSSTRSSSLATDSQSIRSNLSLSKIGSNASSRPSVSSSFAHTPTGGPSPSSTVPHLGPLTFDPSSDPGFHSELKQPPAGHNLTLHNSVRNADTSGSRTTTPSPASSVGQKAWSPKEVSSPILPRFPATLGSLEPITVFSAEASKRPSSTSRTPFPNRWTPCTLVFTQFKVSLNGEDSNPGDDERTVAHVHVYSKSAQAINGMGSMGSVGSAVRRSRSTAGFNTDSAGGRIEVERRWLSRSTTASVYDDAPNADGRSVVMRILWGDDDRSKTSEWVVEMKDARQLHEWIRQIKKTAIMINAEELGYGHAIRTAFETRGVSADELALQLSSQARAVADGLPGVQHSPTAGSTGAASQEERRRPSLDATQGASLVRCHSAGEVDKPNGSSGLAHRSTGSNEKMGPSQVAVVDWFGDANGNTNGGPRSKNLSGVFDGLNLGLAFPTPPSDLPPPRPLRKTQLAPPPTAPPPAIPHINRVAADDDSDVLPAPSPTVPHMRTDHHFRKPESVHSEAPSQTSSTSHLRRLRGKPQVVDVMAEFSAIEAENMPPEEDEEPIREDRSRRIRFAEA</sequence>
<feature type="compositionally biased region" description="Low complexity" evidence="1">
    <location>
        <begin position="51"/>
        <end position="60"/>
    </location>
</feature>
<feature type="region of interest" description="Disordered" evidence="1">
    <location>
        <begin position="39"/>
        <end position="262"/>
    </location>
</feature>
<feature type="compositionally biased region" description="Polar residues" evidence="1">
    <location>
        <begin position="163"/>
        <end position="173"/>
    </location>
</feature>
<feature type="compositionally biased region" description="Polar residues" evidence="1">
    <location>
        <begin position="230"/>
        <end position="255"/>
    </location>
</feature>
<feature type="region of interest" description="Disordered" evidence="1">
    <location>
        <begin position="1"/>
        <end position="27"/>
    </location>
</feature>
<dbReference type="KEGG" id="ccac:CcaHIS019_0301780"/>
<reference evidence="2" key="1">
    <citation type="journal article" date="2023" name="BMC Genomics">
        <title>Chromosome-level genome assemblies of Cutaneotrichosporon spp. (Trichosporonales, Basidiomycota) reveal imbalanced evolution between nucleotide sequences and chromosome synteny.</title>
        <authorList>
            <person name="Kobayashi Y."/>
            <person name="Kayamori A."/>
            <person name="Aoki K."/>
            <person name="Shiwa Y."/>
            <person name="Matsutani M."/>
            <person name="Fujita N."/>
            <person name="Sugita T."/>
            <person name="Iwasaki W."/>
            <person name="Tanaka N."/>
            <person name="Takashima M."/>
        </authorList>
    </citation>
    <scope>NUCLEOTIDE SEQUENCE</scope>
    <source>
        <strain evidence="2">HIS019</strain>
    </source>
</reference>
<feature type="compositionally biased region" description="Low complexity" evidence="1">
    <location>
        <begin position="174"/>
        <end position="199"/>
    </location>
</feature>
<feature type="compositionally biased region" description="Pro residues" evidence="1">
    <location>
        <begin position="606"/>
        <end position="616"/>
    </location>
</feature>
<feature type="region of interest" description="Disordered" evidence="1">
    <location>
        <begin position="485"/>
        <end position="548"/>
    </location>
</feature>
<dbReference type="RefSeq" id="XP_060455374.1">
    <property type="nucleotide sequence ID" value="XM_060598596.1"/>
</dbReference>
<protein>
    <submittedName>
        <fullName evidence="2">Uncharacterized protein</fullName>
    </submittedName>
</protein>
<dbReference type="Proteomes" id="UP001233271">
    <property type="component" value="Chromosome 3"/>
</dbReference>
<evidence type="ECO:0000313" key="2">
    <source>
        <dbReference type="EMBL" id="BEI90108.1"/>
    </source>
</evidence>
<feature type="compositionally biased region" description="Basic and acidic residues" evidence="1">
    <location>
        <begin position="641"/>
        <end position="654"/>
    </location>
</feature>
<dbReference type="AlphaFoldDB" id="A0AA48IIV5"/>
<feature type="compositionally biased region" description="Low complexity" evidence="1">
    <location>
        <begin position="82"/>
        <end position="97"/>
    </location>
</feature>
<dbReference type="GeneID" id="85493979"/>
<evidence type="ECO:0000313" key="3">
    <source>
        <dbReference type="Proteomes" id="UP001233271"/>
    </source>
</evidence>
<gene>
    <name evidence="2" type="ORF">CcaverHIS019_0301780</name>
</gene>
<feature type="compositionally biased region" description="Low complexity" evidence="1">
    <location>
        <begin position="150"/>
        <end position="162"/>
    </location>
</feature>
<evidence type="ECO:0000256" key="1">
    <source>
        <dbReference type="SAM" id="MobiDB-lite"/>
    </source>
</evidence>